<feature type="compositionally biased region" description="Basic residues" evidence="2">
    <location>
        <begin position="255"/>
        <end position="293"/>
    </location>
</feature>
<protein>
    <submittedName>
        <fullName evidence="6">Protein SON-like</fullName>
    </submittedName>
</protein>
<feature type="compositionally biased region" description="Basic residues" evidence="2">
    <location>
        <begin position="423"/>
        <end position="497"/>
    </location>
</feature>
<dbReference type="PANTHER" id="PTHR46528">
    <property type="entry name" value="PROTEIN SON"/>
    <property type="match status" value="1"/>
</dbReference>
<dbReference type="RefSeq" id="XP_031572813.1">
    <property type="nucleotide sequence ID" value="XM_031716953.1"/>
</dbReference>
<evidence type="ECO:0000313" key="6">
    <source>
        <dbReference type="RefSeq" id="XP_031572813.1"/>
    </source>
</evidence>
<dbReference type="Proteomes" id="UP000515163">
    <property type="component" value="Unplaced"/>
</dbReference>
<gene>
    <name evidence="6" type="primary">LOC116306830</name>
</gene>
<dbReference type="SMART" id="SM00443">
    <property type="entry name" value="G_patch"/>
    <property type="match status" value="1"/>
</dbReference>
<dbReference type="GO" id="GO:0048024">
    <property type="term" value="P:regulation of mRNA splicing, via spliceosome"/>
    <property type="evidence" value="ECO:0007669"/>
    <property type="project" value="TreeGrafter"/>
</dbReference>
<feature type="compositionally biased region" description="Basic residues" evidence="2">
    <location>
        <begin position="34"/>
        <end position="76"/>
    </location>
</feature>
<organism evidence="5 6">
    <name type="scientific">Actinia tenebrosa</name>
    <name type="common">Australian red waratah sea anemone</name>
    <dbReference type="NCBI Taxonomy" id="6105"/>
    <lineage>
        <taxon>Eukaryota</taxon>
        <taxon>Metazoa</taxon>
        <taxon>Cnidaria</taxon>
        <taxon>Anthozoa</taxon>
        <taxon>Hexacorallia</taxon>
        <taxon>Actiniaria</taxon>
        <taxon>Actiniidae</taxon>
        <taxon>Actinia</taxon>
    </lineage>
</organism>
<dbReference type="InterPro" id="IPR014720">
    <property type="entry name" value="dsRBD_dom"/>
</dbReference>
<feature type="region of interest" description="Disordered" evidence="2">
    <location>
        <begin position="1"/>
        <end position="124"/>
    </location>
</feature>
<feature type="compositionally biased region" description="Basic and acidic residues" evidence="2">
    <location>
        <begin position="377"/>
        <end position="410"/>
    </location>
</feature>
<dbReference type="Gene3D" id="3.30.160.20">
    <property type="match status" value="1"/>
</dbReference>
<dbReference type="InParanoid" id="A0A6P8J473"/>
<proteinExistence type="predicted"/>
<evidence type="ECO:0000256" key="2">
    <source>
        <dbReference type="SAM" id="MobiDB-lite"/>
    </source>
</evidence>
<feature type="region of interest" description="Disordered" evidence="2">
    <location>
        <begin position="188"/>
        <end position="548"/>
    </location>
</feature>
<dbReference type="AlphaFoldDB" id="A0A6P8J473"/>
<name>A0A6P8J473_ACTTE</name>
<feature type="domain" description="DRBM" evidence="3">
    <location>
        <begin position="823"/>
        <end position="893"/>
    </location>
</feature>
<dbReference type="PANTHER" id="PTHR46528:SF1">
    <property type="entry name" value="PROTEIN SON"/>
    <property type="match status" value="1"/>
</dbReference>
<dbReference type="InterPro" id="IPR000467">
    <property type="entry name" value="G_patch_dom"/>
</dbReference>
<sequence>MAAELEESEAGEETNEVEKTREDEDGDDYSTEKRGKHSKKHKHKHSKKHKHKHKKRKHKKRSPSRSRSKSSSRSRSRSPDSNDELEEETAKSDVADEADMKVVSSEENGIVKLESQNKTMSLGEETKDSTFEEFALAEVENLSFKLTKSPPSSVTCSPSSTPVNEAEVAKAVTKIPDVSKIENKVNLGFPMKIGSFPKSRSKSPDVSEEMLEGKRSRSPSDPEIKRRSKSPLDPETLNISQSPSDPKKSKSPQSKIKKVSRSHSRSRSRSRTKTQSRKSSSKSPRRHSKKKSRSSWSSRSRSRSRSRSKSGSRSRNKHRHSTKSKSRSRSPQRHKPRGRSRSRSPSLSRKKSRKRERSLGRSRKSRSRSPRKKSRRSHDSKTRDRSRSPTYRDGRSKRETFYDRKQDYSSRSRRSRSHENRYSRRSRSVTPPKSHRRRSHSRSTRRRRSRSPRRGRSRSPRKERHRYRSRSRSLSSRRRRSRSRSRSKDGHRRRSRSKSKEKIDIEEKKGGEKSSSEAPAVITNLNTNKPTAQDLVGKAPTVSDPSNKRSLAQLTEFCKKLTEARGIEIEGNATEKPTEEEEDDVSVEISHPFLVAPKKDITIPPVILPPMRPLAFPLVSSDKPLTEQFPVSCGTKHHEKEQEEVSVGEVIPYVDGSAHQPQQVFMPPQNQEKLDISGLVVKRMEAQRRLQADPNDLDAMLSLQEVEMKLNSWCQSNVKPGQFTGQLAKNMMPKEKMNTGYQAWARKDMFHNLNPISGGVGMKLLQKMGWEPGQVLGKRGQGMVEPIALTVKVDRKGLSSNTEKPVGKKGGGSKQIIDLQGKHPISSLQEYCARRKWQVPEFTLIFDEGPPHSKQFLFKVAVNGYEYQHPVVSSNKKHAKAQAAVAALKGLGLVPVDADY</sequence>
<dbReference type="InterPro" id="IPR032922">
    <property type="entry name" value="SON"/>
</dbReference>
<accession>A0A6P8J473</accession>
<feature type="compositionally biased region" description="Basic and acidic residues" evidence="2">
    <location>
        <begin position="88"/>
        <end position="100"/>
    </location>
</feature>
<feature type="compositionally biased region" description="Acidic residues" evidence="2">
    <location>
        <begin position="1"/>
        <end position="15"/>
    </location>
</feature>
<dbReference type="GO" id="GO:0051726">
    <property type="term" value="P:regulation of cell cycle"/>
    <property type="evidence" value="ECO:0007669"/>
    <property type="project" value="InterPro"/>
</dbReference>
<dbReference type="SMART" id="SM00358">
    <property type="entry name" value="DSRM"/>
    <property type="match status" value="1"/>
</dbReference>
<evidence type="ECO:0000259" key="3">
    <source>
        <dbReference type="PROSITE" id="PS50137"/>
    </source>
</evidence>
<dbReference type="SUPFAM" id="SSF54768">
    <property type="entry name" value="dsRNA-binding domain-like"/>
    <property type="match status" value="1"/>
</dbReference>
<evidence type="ECO:0000256" key="1">
    <source>
        <dbReference type="PROSITE-ProRule" id="PRU00266"/>
    </source>
</evidence>
<reference evidence="6" key="1">
    <citation type="submission" date="2025-08" db="UniProtKB">
        <authorList>
            <consortium name="RefSeq"/>
        </authorList>
    </citation>
    <scope>IDENTIFICATION</scope>
    <source>
        <tissue evidence="6">Tentacle</tissue>
    </source>
</reference>
<feature type="compositionally biased region" description="Basic and acidic residues" evidence="2">
    <location>
        <begin position="211"/>
        <end position="225"/>
    </location>
</feature>
<dbReference type="Pfam" id="PF00035">
    <property type="entry name" value="dsrm"/>
    <property type="match status" value="1"/>
</dbReference>
<keyword evidence="1" id="KW-0694">RNA-binding</keyword>
<dbReference type="PROSITE" id="PS50137">
    <property type="entry name" value="DS_RBD"/>
    <property type="match status" value="1"/>
</dbReference>
<dbReference type="Pfam" id="PF01585">
    <property type="entry name" value="G-patch"/>
    <property type="match status" value="1"/>
</dbReference>
<evidence type="ECO:0000259" key="4">
    <source>
        <dbReference type="PROSITE" id="PS50174"/>
    </source>
</evidence>
<feature type="compositionally biased region" description="Basic residues" evidence="2">
    <location>
        <begin position="300"/>
        <end position="376"/>
    </location>
</feature>
<dbReference type="GeneID" id="116306830"/>
<keyword evidence="5" id="KW-1185">Reference proteome</keyword>
<dbReference type="OrthoDB" id="786951at2759"/>
<feature type="region of interest" description="Disordered" evidence="2">
    <location>
        <begin position="566"/>
        <end position="586"/>
    </location>
</feature>
<dbReference type="PROSITE" id="PS50174">
    <property type="entry name" value="G_PATCH"/>
    <property type="match status" value="1"/>
</dbReference>
<dbReference type="GO" id="GO:0003723">
    <property type="term" value="F:RNA binding"/>
    <property type="evidence" value="ECO:0007669"/>
    <property type="project" value="UniProtKB-UniRule"/>
</dbReference>
<feature type="compositionally biased region" description="Basic and acidic residues" evidence="2">
    <location>
        <begin position="498"/>
        <end position="515"/>
    </location>
</feature>
<feature type="domain" description="G-patch" evidence="4">
    <location>
        <begin position="757"/>
        <end position="803"/>
    </location>
</feature>
<evidence type="ECO:0000313" key="5">
    <source>
        <dbReference type="Proteomes" id="UP000515163"/>
    </source>
</evidence>
<dbReference type="KEGG" id="aten:116306830"/>